<dbReference type="GeneID" id="5485247"/>
<gene>
    <name evidence="1" type="ORF">SS1G_09675</name>
</gene>
<organism evidence="1 2">
    <name type="scientific">Sclerotinia sclerotiorum (strain ATCC 18683 / 1980 / Ss-1)</name>
    <name type="common">White mold</name>
    <name type="synonym">Whetzelinia sclerotiorum</name>
    <dbReference type="NCBI Taxonomy" id="665079"/>
    <lineage>
        <taxon>Eukaryota</taxon>
        <taxon>Fungi</taxon>
        <taxon>Dikarya</taxon>
        <taxon>Ascomycota</taxon>
        <taxon>Pezizomycotina</taxon>
        <taxon>Leotiomycetes</taxon>
        <taxon>Helotiales</taxon>
        <taxon>Sclerotiniaceae</taxon>
        <taxon>Sclerotinia</taxon>
    </lineage>
</organism>
<keyword evidence="2" id="KW-1185">Reference proteome</keyword>
<dbReference type="RefSeq" id="XP_001589042.1">
    <property type="nucleotide sequence ID" value="XM_001588992.1"/>
</dbReference>
<dbReference type="InParanoid" id="A7EWG6"/>
<sequence>MADTDADDDLRLFHRVRILHPFSRRAVTHLSRNSDKESPKPIVPLGNVAKPTYTTKYIEVGNKRRERRNTMREAYARFYY</sequence>
<dbReference type="EMBL" id="CH476634">
    <property type="protein sequence ID" value="EDN93808.1"/>
    <property type="molecule type" value="Genomic_DNA"/>
</dbReference>
<reference evidence="2" key="1">
    <citation type="journal article" date="2011" name="PLoS Genet.">
        <title>Genomic analysis of the necrotrophic fungal pathogens Sclerotinia sclerotiorum and Botrytis cinerea.</title>
        <authorList>
            <person name="Amselem J."/>
            <person name="Cuomo C.A."/>
            <person name="van Kan J.A."/>
            <person name="Viaud M."/>
            <person name="Benito E.P."/>
            <person name="Couloux A."/>
            <person name="Coutinho P.M."/>
            <person name="de Vries R.P."/>
            <person name="Dyer P.S."/>
            <person name="Fillinger S."/>
            <person name="Fournier E."/>
            <person name="Gout L."/>
            <person name="Hahn M."/>
            <person name="Kohn L."/>
            <person name="Lapalu N."/>
            <person name="Plummer K.M."/>
            <person name="Pradier J.M."/>
            <person name="Quevillon E."/>
            <person name="Sharon A."/>
            <person name="Simon A."/>
            <person name="ten Have A."/>
            <person name="Tudzynski B."/>
            <person name="Tudzynski P."/>
            <person name="Wincker P."/>
            <person name="Andrew M."/>
            <person name="Anthouard V."/>
            <person name="Beever R.E."/>
            <person name="Beffa R."/>
            <person name="Benoit I."/>
            <person name="Bouzid O."/>
            <person name="Brault B."/>
            <person name="Chen Z."/>
            <person name="Choquer M."/>
            <person name="Collemare J."/>
            <person name="Cotton P."/>
            <person name="Danchin E.G."/>
            <person name="Da Silva C."/>
            <person name="Gautier A."/>
            <person name="Giraud C."/>
            <person name="Giraud T."/>
            <person name="Gonzalez C."/>
            <person name="Grossetete S."/>
            <person name="Guldener U."/>
            <person name="Henrissat B."/>
            <person name="Howlett B.J."/>
            <person name="Kodira C."/>
            <person name="Kretschmer M."/>
            <person name="Lappartient A."/>
            <person name="Leroch M."/>
            <person name="Levis C."/>
            <person name="Mauceli E."/>
            <person name="Neuveglise C."/>
            <person name="Oeser B."/>
            <person name="Pearson M."/>
            <person name="Poulain J."/>
            <person name="Poussereau N."/>
            <person name="Quesneville H."/>
            <person name="Rascle C."/>
            <person name="Schumacher J."/>
            <person name="Segurens B."/>
            <person name="Sexton A."/>
            <person name="Silva E."/>
            <person name="Sirven C."/>
            <person name="Soanes D.M."/>
            <person name="Talbot N.J."/>
            <person name="Templeton M."/>
            <person name="Yandava C."/>
            <person name="Yarden O."/>
            <person name="Zeng Q."/>
            <person name="Rollins J.A."/>
            <person name="Lebrun M.H."/>
            <person name="Dickman M."/>
        </authorList>
    </citation>
    <scope>NUCLEOTIDE SEQUENCE [LARGE SCALE GENOMIC DNA]</scope>
    <source>
        <strain evidence="2">ATCC 18683 / 1980 / Ss-1</strain>
    </source>
</reference>
<protein>
    <submittedName>
        <fullName evidence="1">Uncharacterized protein</fullName>
    </submittedName>
</protein>
<proteinExistence type="predicted"/>
<name>A7EWG6_SCLS1</name>
<dbReference type="Proteomes" id="UP000001312">
    <property type="component" value="Unassembled WGS sequence"/>
</dbReference>
<dbReference type="KEGG" id="ssl:SS1G_09675"/>
<accession>A7EWG6</accession>
<evidence type="ECO:0000313" key="2">
    <source>
        <dbReference type="Proteomes" id="UP000001312"/>
    </source>
</evidence>
<evidence type="ECO:0000313" key="1">
    <source>
        <dbReference type="EMBL" id="EDN93808.1"/>
    </source>
</evidence>
<dbReference type="AlphaFoldDB" id="A7EWG6"/>